<sequence>MAARFLLNDGPGQRDEGSGQRRGLAELVGSSDRAALIAFRCSEPQASEQLLPLGQRNVAGLSRAFPPKGAAEKQHSVERGGVELLRAVGGFRAGRYAGQSGGYRRWCQRVRRGAEPSESLTACAGW</sequence>
<accession>A0A8H9GYI0</accession>
<dbReference type="EMBL" id="BMQG01000024">
    <property type="protein sequence ID" value="GGM58057.1"/>
    <property type="molecule type" value="Genomic_DNA"/>
</dbReference>
<feature type="region of interest" description="Disordered" evidence="1">
    <location>
        <begin position="1"/>
        <end position="23"/>
    </location>
</feature>
<proteinExistence type="predicted"/>
<protein>
    <submittedName>
        <fullName evidence="2">Uncharacterized protein</fullName>
    </submittedName>
</protein>
<evidence type="ECO:0000256" key="1">
    <source>
        <dbReference type="SAM" id="MobiDB-lite"/>
    </source>
</evidence>
<name>A0A8H9GYI0_9DEIO</name>
<evidence type="ECO:0000313" key="3">
    <source>
        <dbReference type="Proteomes" id="UP000600547"/>
    </source>
</evidence>
<dbReference type="Proteomes" id="UP000600547">
    <property type="component" value="Unassembled WGS sequence"/>
</dbReference>
<keyword evidence="3" id="KW-1185">Reference proteome</keyword>
<reference evidence="3" key="1">
    <citation type="journal article" date="2019" name="Int. J. Syst. Evol. Microbiol.">
        <title>The Global Catalogue of Microorganisms (GCM) 10K type strain sequencing project: providing services to taxonomists for standard genome sequencing and annotation.</title>
        <authorList>
            <consortium name="The Broad Institute Genomics Platform"/>
            <consortium name="The Broad Institute Genome Sequencing Center for Infectious Disease"/>
            <person name="Wu L."/>
            <person name="Ma J."/>
        </authorList>
    </citation>
    <scope>NUCLEOTIDE SEQUENCE [LARGE SCALE GENOMIC DNA]</scope>
    <source>
        <strain evidence="3">JCM 31047</strain>
    </source>
</reference>
<dbReference type="AlphaFoldDB" id="A0A8H9GYI0"/>
<gene>
    <name evidence="2" type="ORF">GCM10008956_37040</name>
</gene>
<comment type="caution">
    <text evidence="2">The sequence shown here is derived from an EMBL/GenBank/DDBJ whole genome shotgun (WGS) entry which is preliminary data.</text>
</comment>
<evidence type="ECO:0000313" key="2">
    <source>
        <dbReference type="EMBL" id="GGM58057.1"/>
    </source>
</evidence>
<organism evidence="2 3">
    <name type="scientific">Deinococcus arenae</name>
    <dbReference type="NCBI Taxonomy" id="1452751"/>
    <lineage>
        <taxon>Bacteria</taxon>
        <taxon>Thermotogati</taxon>
        <taxon>Deinococcota</taxon>
        <taxon>Deinococci</taxon>
        <taxon>Deinococcales</taxon>
        <taxon>Deinococcaceae</taxon>
        <taxon>Deinococcus</taxon>
    </lineage>
</organism>